<feature type="region of interest" description="Disordered" evidence="1">
    <location>
        <begin position="1"/>
        <end position="58"/>
    </location>
</feature>
<dbReference type="AlphaFoldDB" id="A0A6P3S616"/>
<sequence length="150" mass="15576">SPGRPPQSPAARPTLRGSGRGFRSEHRKRAPERRGPAPGGRGAGGGAGSDDRSGGRRHKMAAVVLAATRLLRGPCSWGRSRLRSGAPVYRPFSSGGAYPSIPLSSPLPGAPTPVFATVGGQEKFETKVTTLDNGLRVASQNKFGQFCTVG</sequence>
<feature type="non-terminal residue" evidence="3">
    <location>
        <position position="1"/>
    </location>
</feature>
<organism evidence="2 3">
    <name type="scientific">Pteropus vampyrus</name>
    <name type="common">Large flying fox</name>
    <dbReference type="NCBI Taxonomy" id="132908"/>
    <lineage>
        <taxon>Eukaryota</taxon>
        <taxon>Metazoa</taxon>
        <taxon>Chordata</taxon>
        <taxon>Craniata</taxon>
        <taxon>Vertebrata</taxon>
        <taxon>Euteleostomi</taxon>
        <taxon>Mammalia</taxon>
        <taxon>Eutheria</taxon>
        <taxon>Laurasiatheria</taxon>
        <taxon>Chiroptera</taxon>
        <taxon>Yinpterochiroptera</taxon>
        <taxon>Pteropodoidea</taxon>
        <taxon>Pteropodidae</taxon>
        <taxon>Pteropodinae</taxon>
        <taxon>Pteropus</taxon>
    </lineage>
</organism>
<proteinExistence type="predicted"/>
<gene>
    <name evidence="3" type="primary">LOC105311443</name>
</gene>
<evidence type="ECO:0000313" key="2">
    <source>
        <dbReference type="Proteomes" id="UP000515202"/>
    </source>
</evidence>
<keyword evidence="2" id="KW-1185">Reference proteome</keyword>
<dbReference type="RefSeq" id="XP_011385736.1">
    <property type="nucleotide sequence ID" value="XM_011387434.1"/>
</dbReference>
<name>A0A6P3S616_PTEVA</name>
<dbReference type="Proteomes" id="UP000515202">
    <property type="component" value="Unplaced"/>
</dbReference>
<protein>
    <submittedName>
        <fullName evidence="3">Mitochondrial-processing peptidase subunit alpha-like</fullName>
    </submittedName>
</protein>
<dbReference type="KEGG" id="pvp:105311443"/>
<accession>A0A6P3S616</accession>
<dbReference type="GeneID" id="105311443"/>
<evidence type="ECO:0000256" key="1">
    <source>
        <dbReference type="SAM" id="MobiDB-lite"/>
    </source>
</evidence>
<feature type="non-terminal residue" evidence="3">
    <location>
        <position position="150"/>
    </location>
</feature>
<evidence type="ECO:0000313" key="3">
    <source>
        <dbReference type="RefSeq" id="XP_011385736.1"/>
    </source>
</evidence>
<feature type="compositionally biased region" description="Gly residues" evidence="1">
    <location>
        <begin position="37"/>
        <end position="48"/>
    </location>
</feature>
<reference evidence="3" key="1">
    <citation type="submission" date="2025-08" db="UniProtKB">
        <authorList>
            <consortium name="RefSeq"/>
        </authorList>
    </citation>
    <scope>IDENTIFICATION</scope>
    <source>
        <tissue evidence="3">Kidney</tissue>
    </source>
</reference>
<dbReference type="OrthoDB" id="277191at2759"/>